<comment type="caution">
    <text evidence="1">The sequence shown here is derived from an EMBL/GenBank/DDBJ whole genome shotgun (WGS) entry which is preliminary data.</text>
</comment>
<protein>
    <submittedName>
        <fullName evidence="1">Uncharacterized protein</fullName>
    </submittedName>
</protein>
<sequence>MHTCSASSLCFLQSRILCPGNNPTHNGYIIPLQLINQDNRPQNTL</sequence>
<reference evidence="1 2" key="1">
    <citation type="journal article" date="2023" name="bioRxiv">
        <title>Conserved and derived expression patterns and positive selection on dental genes reveal complex evolutionary context of ever-growing rodent molars.</title>
        <authorList>
            <person name="Calamari Z.T."/>
            <person name="Song A."/>
            <person name="Cohen E."/>
            <person name="Akter M."/>
            <person name="Roy R.D."/>
            <person name="Hallikas O."/>
            <person name="Christensen M.M."/>
            <person name="Li P."/>
            <person name="Marangoni P."/>
            <person name="Jernvall J."/>
            <person name="Klein O.D."/>
        </authorList>
    </citation>
    <scope>NUCLEOTIDE SEQUENCE [LARGE SCALE GENOMIC DNA]</scope>
    <source>
        <strain evidence="1">V071</strain>
    </source>
</reference>
<keyword evidence="2" id="KW-1185">Reference proteome</keyword>
<dbReference type="AlphaFoldDB" id="A0AAW0HNU5"/>
<dbReference type="EMBL" id="JBBHLL010000424">
    <property type="protein sequence ID" value="KAK7803330.1"/>
    <property type="molecule type" value="Genomic_DNA"/>
</dbReference>
<accession>A0AAW0HNU5</accession>
<name>A0AAW0HNU5_MYOGA</name>
<gene>
    <name evidence="1" type="ORF">U0070_024527</name>
</gene>
<evidence type="ECO:0000313" key="2">
    <source>
        <dbReference type="Proteomes" id="UP001488838"/>
    </source>
</evidence>
<dbReference type="Proteomes" id="UP001488838">
    <property type="component" value="Unassembled WGS sequence"/>
</dbReference>
<proteinExistence type="predicted"/>
<evidence type="ECO:0000313" key="1">
    <source>
        <dbReference type="EMBL" id="KAK7803330.1"/>
    </source>
</evidence>
<organism evidence="1 2">
    <name type="scientific">Myodes glareolus</name>
    <name type="common">Bank vole</name>
    <name type="synonym">Clethrionomys glareolus</name>
    <dbReference type="NCBI Taxonomy" id="447135"/>
    <lineage>
        <taxon>Eukaryota</taxon>
        <taxon>Metazoa</taxon>
        <taxon>Chordata</taxon>
        <taxon>Craniata</taxon>
        <taxon>Vertebrata</taxon>
        <taxon>Euteleostomi</taxon>
        <taxon>Mammalia</taxon>
        <taxon>Eutheria</taxon>
        <taxon>Euarchontoglires</taxon>
        <taxon>Glires</taxon>
        <taxon>Rodentia</taxon>
        <taxon>Myomorpha</taxon>
        <taxon>Muroidea</taxon>
        <taxon>Cricetidae</taxon>
        <taxon>Arvicolinae</taxon>
        <taxon>Myodes</taxon>
    </lineage>
</organism>